<dbReference type="WBParaSite" id="Pan_g4307.t2">
    <property type="protein sequence ID" value="Pan_g4307.t2"/>
    <property type="gene ID" value="Pan_g4307"/>
</dbReference>
<organism evidence="2 3">
    <name type="scientific">Panagrellus redivivus</name>
    <name type="common">Microworm</name>
    <dbReference type="NCBI Taxonomy" id="6233"/>
    <lineage>
        <taxon>Eukaryota</taxon>
        <taxon>Metazoa</taxon>
        <taxon>Ecdysozoa</taxon>
        <taxon>Nematoda</taxon>
        <taxon>Chromadorea</taxon>
        <taxon>Rhabditida</taxon>
        <taxon>Tylenchina</taxon>
        <taxon>Panagrolaimomorpha</taxon>
        <taxon>Panagrolaimoidea</taxon>
        <taxon>Panagrolaimidae</taxon>
        <taxon>Panagrellus</taxon>
    </lineage>
</organism>
<dbReference type="GO" id="GO:0032008">
    <property type="term" value="P:positive regulation of TOR signaling"/>
    <property type="evidence" value="ECO:0007669"/>
    <property type="project" value="TreeGrafter"/>
</dbReference>
<evidence type="ECO:0000313" key="3">
    <source>
        <dbReference type="WBParaSite" id="Pan_g4307.t2"/>
    </source>
</evidence>
<evidence type="ECO:0000313" key="2">
    <source>
        <dbReference type="Proteomes" id="UP000492821"/>
    </source>
</evidence>
<dbReference type="PANTHER" id="PTHR13378">
    <property type="entry name" value="REGULATOR COMPLEX PROTEIN LAMTOR3"/>
    <property type="match status" value="1"/>
</dbReference>
<dbReference type="Pfam" id="PF08923">
    <property type="entry name" value="MAPKK1_Int"/>
    <property type="match status" value="1"/>
</dbReference>
<reference evidence="3" key="2">
    <citation type="submission" date="2020-10" db="UniProtKB">
        <authorList>
            <consortium name="WormBaseParasite"/>
        </authorList>
    </citation>
    <scope>IDENTIFICATION</scope>
</reference>
<keyword evidence="2" id="KW-1185">Reference proteome</keyword>
<comment type="similarity">
    <text evidence="1">Belongs to the LAMTOR3 family.</text>
</comment>
<dbReference type="GO" id="GO:0071986">
    <property type="term" value="C:Ragulator complex"/>
    <property type="evidence" value="ECO:0007669"/>
    <property type="project" value="TreeGrafter"/>
</dbReference>
<sequence length="129" mass="14190">MGISIKQSLQRVLTTTTDVNTIIITDQDGVPIITEGLGEKIRYINTLTNAFATALEQGVKLGLGDLKSWTFVYETQQVVVLARAPFQIYILATPEANTIALTTLIEGHLKPILLELESVYRQVNGNKGF</sequence>
<proteinExistence type="inferred from homology"/>
<dbReference type="Gene3D" id="3.30.450.30">
    <property type="entry name" value="Dynein light chain 2a, cytoplasmic"/>
    <property type="match status" value="1"/>
</dbReference>
<accession>A0A7E4VYL6</accession>
<evidence type="ECO:0000256" key="1">
    <source>
        <dbReference type="ARBA" id="ARBA00005356"/>
    </source>
</evidence>
<protein>
    <submittedName>
        <fullName evidence="3">Robl_LC7 domain-containing protein</fullName>
    </submittedName>
</protein>
<dbReference type="GO" id="GO:0071230">
    <property type="term" value="P:cellular response to amino acid stimulus"/>
    <property type="evidence" value="ECO:0007669"/>
    <property type="project" value="TreeGrafter"/>
</dbReference>
<dbReference type="AlphaFoldDB" id="A0A7E4VYL6"/>
<dbReference type="Proteomes" id="UP000492821">
    <property type="component" value="Unassembled WGS sequence"/>
</dbReference>
<name>A0A7E4VYL6_PANRE</name>
<dbReference type="InterPro" id="IPR015019">
    <property type="entry name" value="LAMTOR3"/>
</dbReference>
<dbReference type="SMART" id="SM01278">
    <property type="entry name" value="MAPKK1_Int"/>
    <property type="match status" value="1"/>
</dbReference>
<dbReference type="PANTHER" id="PTHR13378:SF1">
    <property type="entry name" value="RAGULATOR COMPLEX PROTEIN LAMTOR3"/>
    <property type="match status" value="1"/>
</dbReference>
<reference evidence="2" key="1">
    <citation type="journal article" date="2013" name="Genetics">
        <title>The draft genome and transcriptome of Panagrellus redivivus are shaped by the harsh demands of a free-living lifestyle.</title>
        <authorList>
            <person name="Srinivasan J."/>
            <person name="Dillman A.R."/>
            <person name="Macchietto M.G."/>
            <person name="Heikkinen L."/>
            <person name="Lakso M."/>
            <person name="Fracchia K.M."/>
            <person name="Antoshechkin I."/>
            <person name="Mortazavi A."/>
            <person name="Wong G."/>
            <person name="Sternberg P.W."/>
        </authorList>
    </citation>
    <scope>NUCLEOTIDE SEQUENCE [LARGE SCALE GENOMIC DNA]</scope>
    <source>
        <strain evidence="2">MT8872</strain>
    </source>
</reference>
<dbReference type="SUPFAM" id="SSF103196">
    <property type="entry name" value="Roadblock/LC7 domain"/>
    <property type="match status" value="1"/>
</dbReference>